<dbReference type="AlphaFoldDB" id="A0A8X6WMV8"/>
<accession>A0A8X6WMV8</accession>
<evidence type="ECO:0000313" key="3">
    <source>
        <dbReference type="Proteomes" id="UP000886998"/>
    </source>
</evidence>
<organism evidence="2 3">
    <name type="scientific">Trichonephila inaurata madagascariensis</name>
    <dbReference type="NCBI Taxonomy" id="2747483"/>
    <lineage>
        <taxon>Eukaryota</taxon>
        <taxon>Metazoa</taxon>
        <taxon>Ecdysozoa</taxon>
        <taxon>Arthropoda</taxon>
        <taxon>Chelicerata</taxon>
        <taxon>Arachnida</taxon>
        <taxon>Araneae</taxon>
        <taxon>Araneomorphae</taxon>
        <taxon>Entelegynae</taxon>
        <taxon>Araneoidea</taxon>
        <taxon>Nephilidae</taxon>
        <taxon>Trichonephila</taxon>
        <taxon>Trichonephila inaurata</taxon>
    </lineage>
</organism>
<sequence length="145" mass="16565">MPANKDGSFRLQPRRLRSKWKLSWLYDDHKKIRWNNHPFDPNNRDSQKKSKSGNSNIYVHFNFNASTSEACTENKTPGTDGTPLPNRMDRNAAGTSKMNVEKVKSLRTCCSAYDNSLICLSGNPALISKYGHLIREICSEMYAFM</sequence>
<keyword evidence="3" id="KW-1185">Reference proteome</keyword>
<proteinExistence type="predicted"/>
<gene>
    <name evidence="2" type="ORF">TNIN_308091</name>
</gene>
<name>A0A8X6WMV8_9ARAC</name>
<dbReference type="OrthoDB" id="6448439at2759"/>
<feature type="region of interest" description="Disordered" evidence="1">
    <location>
        <begin position="35"/>
        <end position="54"/>
    </location>
</feature>
<evidence type="ECO:0000256" key="1">
    <source>
        <dbReference type="SAM" id="MobiDB-lite"/>
    </source>
</evidence>
<protein>
    <submittedName>
        <fullName evidence="2">Uncharacterized protein</fullName>
    </submittedName>
</protein>
<dbReference type="EMBL" id="BMAV01000632">
    <property type="protein sequence ID" value="GFY38063.1"/>
    <property type="molecule type" value="Genomic_DNA"/>
</dbReference>
<reference evidence="2" key="1">
    <citation type="submission" date="2020-08" db="EMBL/GenBank/DDBJ databases">
        <title>Multicomponent nature underlies the extraordinary mechanical properties of spider dragline silk.</title>
        <authorList>
            <person name="Kono N."/>
            <person name="Nakamura H."/>
            <person name="Mori M."/>
            <person name="Yoshida Y."/>
            <person name="Ohtoshi R."/>
            <person name="Malay A.D."/>
            <person name="Moran D.A.P."/>
            <person name="Tomita M."/>
            <person name="Numata K."/>
            <person name="Arakawa K."/>
        </authorList>
    </citation>
    <scope>NUCLEOTIDE SEQUENCE</scope>
</reference>
<dbReference type="Proteomes" id="UP000886998">
    <property type="component" value="Unassembled WGS sequence"/>
</dbReference>
<evidence type="ECO:0000313" key="2">
    <source>
        <dbReference type="EMBL" id="GFY38063.1"/>
    </source>
</evidence>
<comment type="caution">
    <text evidence="2">The sequence shown here is derived from an EMBL/GenBank/DDBJ whole genome shotgun (WGS) entry which is preliminary data.</text>
</comment>